<feature type="non-terminal residue" evidence="1">
    <location>
        <position position="62"/>
    </location>
</feature>
<evidence type="ECO:0000313" key="2">
    <source>
        <dbReference type="Proteomes" id="UP001345963"/>
    </source>
</evidence>
<dbReference type="EMBL" id="JAHUTI010089967">
    <property type="protein sequence ID" value="MED6261370.1"/>
    <property type="molecule type" value="Genomic_DNA"/>
</dbReference>
<comment type="caution">
    <text evidence="1">The sequence shown here is derived from an EMBL/GenBank/DDBJ whole genome shotgun (WGS) entry which is preliminary data.</text>
</comment>
<protein>
    <submittedName>
        <fullName evidence="1">Uncharacterized protein</fullName>
    </submittedName>
</protein>
<organism evidence="1 2">
    <name type="scientific">Ataeniobius toweri</name>
    <dbReference type="NCBI Taxonomy" id="208326"/>
    <lineage>
        <taxon>Eukaryota</taxon>
        <taxon>Metazoa</taxon>
        <taxon>Chordata</taxon>
        <taxon>Craniata</taxon>
        <taxon>Vertebrata</taxon>
        <taxon>Euteleostomi</taxon>
        <taxon>Actinopterygii</taxon>
        <taxon>Neopterygii</taxon>
        <taxon>Teleostei</taxon>
        <taxon>Neoteleostei</taxon>
        <taxon>Acanthomorphata</taxon>
        <taxon>Ovalentaria</taxon>
        <taxon>Atherinomorphae</taxon>
        <taxon>Cyprinodontiformes</taxon>
        <taxon>Goodeidae</taxon>
        <taxon>Ataeniobius</taxon>
    </lineage>
</organism>
<sequence>MLNTTARAGFTHAVIRTPRPPASSSQHVRTTCGITWLRGSDQTVQYVCKIAVKMFWHTFHNK</sequence>
<name>A0ABU7CHY5_9TELE</name>
<keyword evidence="2" id="KW-1185">Reference proteome</keyword>
<proteinExistence type="predicted"/>
<accession>A0ABU7CHY5</accession>
<dbReference type="Proteomes" id="UP001345963">
    <property type="component" value="Unassembled WGS sequence"/>
</dbReference>
<gene>
    <name evidence="1" type="ORF">ATANTOWER_004196</name>
</gene>
<evidence type="ECO:0000313" key="1">
    <source>
        <dbReference type="EMBL" id="MED6261370.1"/>
    </source>
</evidence>
<reference evidence="1 2" key="1">
    <citation type="submission" date="2021-07" db="EMBL/GenBank/DDBJ databases">
        <authorList>
            <person name="Palmer J.M."/>
        </authorList>
    </citation>
    <scope>NUCLEOTIDE SEQUENCE [LARGE SCALE GENOMIC DNA]</scope>
    <source>
        <strain evidence="1 2">AT_MEX2019</strain>
        <tissue evidence="1">Muscle</tissue>
    </source>
</reference>